<dbReference type="InterPro" id="IPR005492">
    <property type="entry name" value="EPTP"/>
</dbReference>
<dbReference type="PANTHER" id="PTHR15261">
    <property type="entry name" value="THROMBOSPONDIN-TYPE LAMININ G DOMAIN AND EAR REPEAT-CONTAINING"/>
    <property type="match status" value="1"/>
</dbReference>
<evidence type="ECO:0000256" key="1">
    <source>
        <dbReference type="ARBA" id="ARBA00022729"/>
    </source>
</evidence>
<proteinExistence type="predicted"/>
<dbReference type="SMART" id="SM00231">
    <property type="entry name" value="FA58C"/>
    <property type="match status" value="1"/>
</dbReference>
<dbReference type="SUPFAM" id="SSF57440">
    <property type="entry name" value="Kringle-like"/>
    <property type="match status" value="1"/>
</dbReference>
<evidence type="ECO:0000256" key="4">
    <source>
        <dbReference type="PROSITE-ProRule" id="PRU00479"/>
    </source>
</evidence>
<evidence type="ECO:0000259" key="6">
    <source>
        <dbReference type="PROSITE" id="PS50022"/>
    </source>
</evidence>
<sequence length="2364" mass="259669">MQLILCTFLWSWQAAALLAGHDATPLSTAQDLLKTELRNFRLDLAKSEKMLLGRLPVPLQRPRRSVDITASNMYHPFSFPTEAGSHRDTVVEDVVVAQTFNLPGLTDLEFLDYSGHQFITMVTGDGKAEVYLLNTTTGHFSWTSELDISGGGGTAPNRFLGVSTGEIPNTRIKASSRKSRFHKAHQARLHLQETTRTAGAWVAGNNNRRQWLQVDLGQVTQVSGIITQGRNSNLRNQDGSHLEYVKLFKVQYSNDGTTFKTYKDNSGNDVEFPGNSDRDTTQVNMFVQDGPITAQYIRVVPVRWKNNIAMRIELLGQKESVKQLRYFSAASNCLADGDPAVRQYCAVLSDYTLRIYEVIMPFFFLLQTPVQTLHFSYQARGLHLFHTPQQGPTDPLYLLVLPEGAAMVPTVDGQLTVPTYRWQGDTHSQCSFQHMSSNPVVPETGQDVESFLINSEMYMVIAHHSDSQGEVSSESTVLKYNPRSAAFQHLQSLHVRGAVDVEYFRIGQDPYLALAAHSGTADAASARQGEMQSSYIFKWNGNGSSVCLAYGYLFEVLQTISVDGSQKFESILVPSSEKTKLLALVHHATNHSRHTSIYQYSNQHRQFELVQQQLPVGLGYPEDAPADIVSFVHHGKSYLAVAHTNWTMLYRLEVSDQWLPSTTEVEKQKVLDSISELKQNISELSSSIQVLAARVAEEPVTKMGDQIITGTKTFTGNVTIRHLVAKNITVGTTVVDAPERSIYRERLVSMETIKAEVGAQQATIESIMGRLQDAVAIDTTQKVPNQLELQDDVVLKGDLSARKVTVKRINGLDIPQLQQEIVKLDEEAEIMGSLAIYGDVLIMGDLNVNGTYSGVDLSLDAMTVATPQNITGLLTFSNDVLVNGDVELTGTLNGVDLSEDVVTLSRNHSITGNKTFLDDLYLRGDIVLAEGSTVDEVDIVQLSKNVLTIQGDQIITGAKTVRGDLTLHSDLTITGTLNDIDISDMDERVIKLDEPADVTGHKTFVDDVEVNGGIELSGHLNDVDLWEDLVILRDDPDCSFPFDYLNKTYSSCTMDDGQQLWCSLAPVLEEGQDRWKYCAGVMTGYKTFSGNVTVLGDMYVTGTVDDTYLPEDVVTLTGSHNISGGIKTFSSGMTVMRDVTVAGLVDGVDLTELQENVVTLTTDQVITGPFTFQSGVNITENMHVSGEVDGVDLSDLAEDVIYVNYPDVQEVEGQKIFSEDVDVIEELTVTGIVNSFNLEEDFLHSTDNQTITGHKTFIAPVTIYGDLAVKGTVDGVNLTELLQDMATLSGDQVIRGHKTFSSITFAEKNLIMDGTLNGIDLSEDAVLLNDSQTITGTKVFKNGMVVEGALAVEGSLHVEQQVNGVNLNDLAHNRVTLWTDQVILGRKTFCDQIIVEGDAVVKGTVNGLHLQEFVEDMMLSSTPQTVTGRKVFLGQMTVEGDVITNGTVDGVDMSELMEEVIYLDKEQNITGNKLFSDPVVVQGDLFVEELVDGVNITQLGQDMVYSTGAPQVITGTTTFLDGFHVEGDIHVLYMVQGMDISEELWTVSDDQVITGQYVFQCNVTFHQDLEIQETVNGLDLSEDVQQWMTLDDPQDIFGNFTFESTVFVTDNLDVTGTINGVDLSKCLGDAVIVAGDQVISGTKHFLGQLTIHGDLFVENVNEVNWPDFVADIVTIHGDEEITGTKTFLGEVVMNSTATVHGNMWGGGQVDGVDLTLMQEEAIYLDEQQQVTGCKSFSSPDGMVVEGNIIIHGKVNSITMADVVMTTGAQVITGEKTFLDGIKVNGNIQLTGMLDGVNLTEAEADSLKVSGNQVVLGKKMFLTDVTVTGDVIMADGVLLNGFDVSEEAVMLHTDQRILASKSFHGKVILQGDIMVYGQVAGQDLIKLMTDPRLSSAKTINGNVVFLKDIVFQQEVFINGAVNGINLETVTQDQQTCYNTIHYQTRELQDQIQQQCEDIGTLHNTAEGAMEAIDYFVRAQSFPLFAARSFHSFDMEGKTWLTAANLRDDSGFCASSPLYTWDVGTSQFVQTGSKLTNGARAWHYFNITEGDHTRHFLVIANQALQSCPGGLSADVSQLFEYNPTIRIFTLYQSLTTHGARDFVSFRLGTDTYLAVANSDDVGSGGRSAIFKFNQEDQLFQQHWSISTPEAVSVDAFEHNGTQFLVYANSKLLGDLQTQVFVYDDEQSQFQALQTIPTSSASDVVHFVLAGLPHLVVADMYEVGLSGINNYKMHIKVYRWSQDRSEFVWTQTMHFEAASDVAVFYRKNDVYLAAVSLNTAVTVYRHKGVSGFLPVVTIPAHGARSVQPVSIGSQLFLAVAQDPLDTRGQDSTLFKAVMTGATVETVGSMQCDTSFVNDIVGQLPDQD</sequence>
<evidence type="ECO:0000313" key="9">
    <source>
        <dbReference type="Proteomes" id="UP000838412"/>
    </source>
</evidence>
<dbReference type="Gene3D" id="6.10.140.2190">
    <property type="match status" value="1"/>
</dbReference>
<dbReference type="CDD" id="cd00057">
    <property type="entry name" value="FA58C"/>
    <property type="match status" value="1"/>
</dbReference>
<dbReference type="GO" id="GO:0007165">
    <property type="term" value="P:signal transduction"/>
    <property type="evidence" value="ECO:0007669"/>
    <property type="project" value="TreeGrafter"/>
</dbReference>
<evidence type="ECO:0000256" key="5">
    <source>
        <dbReference type="SAM" id="SignalP"/>
    </source>
</evidence>
<dbReference type="InterPro" id="IPR000421">
    <property type="entry name" value="FA58C"/>
</dbReference>
<dbReference type="EMBL" id="OV696689">
    <property type="protein sequence ID" value="CAH1263998.1"/>
    <property type="molecule type" value="Genomic_DNA"/>
</dbReference>
<dbReference type="PANTHER" id="PTHR15261:SF4">
    <property type="entry name" value="THROMBOSPONDIN-TYPE LAMININ G DOMAIN AND EAR REPEAT-CONTAINING PROTEIN"/>
    <property type="match status" value="1"/>
</dbReference>
<dbReference type="InterPro" id="IPR009039">
    <property type="entry name" value="EAR"/>
</dbReference>
<dbReference type="Pfam" id="PF00754">
    <property type="entry name" value="F5_F8_type_C"/>
    <property type="match status" value="1"/>
</dbReference>
<dbReference type="PROSITE" id="PS50022">
    <property type="entry name" value="FA58C_3"/>
    <property type="match status" value="1"/>
</dbReference>
<reference evidence="8" key="1">
    <citation type="submission" date="2022-01" db="EMBL/GenBank/DDBJ databases">
        <authorList>
            <person name="Braso-Vives M."/>
        </authorList>
    </citation>
    <scope>NUCLEOTIDE SEQUENCE</scope>
</reference>
<feature type="chain" id="PRO_5035422637" evidence="5">
    <location>
        <begin position="17"/>
        <end position="2364"/>
    </location>
</feature>
<evidence type="ECO:0000256" key="3">
    <source>
        <dbReference type="ARBA" id="ARBA00023157"/>
    </source>
</evidence>
<dbReference type="InterPro" id="IPR008979">
    <property type="entry name" value="Galactose-bd-like_sf"/>
</dbReference>
<dbReference type="PROSITE" id="PS51092">
    <property type="entry name" value="FN2_2"/>
    <property type="match status" value="1"/>
</dbReference>
<dbReference type="Pfam" id="PF00040">
    <property type="entry name" value="fn2"/>
    <property type="match status" value="1"/>
</dbReference>
<keyword evidence="9" id="KW-1185">Reference proteome</keyword>
<evidence type="ECO:0000313" key="8">
    <source>
        <dbReference type="EMBL" id="CAH1263998.1"/>
    </source>
</evidence>
<dbReference type="FunFam" id="2.60.120.260:FF:000002">
    <property type="entry name" value="Coagulation factor VIII"/>
    <property type="match status" value="1"/>
</dbReference>
<feature type="signal peptide" evidence="5">
    <location>
        <begin position="1"/>
        <end position="16"/>
    </location>
</feature>
<accession>A0A8K0EUP4</accession>
<dbReference type="PROSITE" id="PS50912">
    <property type="entry name" value="EAR"/>
    <property type="match status" value="6"/>
</dbReference>
<feature type="domain" description="Fibronectin type-II" evidence="7">
    <location>
        <begin position="1033"/>
        <end position="1080"/>
    </location>
</feature>
<dbReference type="InterPro" id="IPR036943">
    <property type="entry name" value="FN_type2_sf"/>
</dbReference>
<dbReference type="OrthoDB" id="10016448at2759"/>
<evidence type="ECO:0000259" key="7">
    <source>
        <dbReference type="PROSITE" id="PS51092"/>
    </source>
</evidence>
<dbReference type="Gene3D" id="2.60.120.260">
    <property type="entry name" value="Galactose-binding domain-like"/>
    <property type="match status" value="1"/>
</dbReference>
<name>A0A8K0EUP4_BRALA</name>
<dbReference type="Pfam" id="PF03736">
    <property type="entry name" value="EPTP"/>
    <property type="match status" value="3"/>
</dbReference>
<comment type="caution">
    <text evidence="4">Lacks conserved residue(s) required for the propagation of feature annotation.</text>
</comment>
<dbReference type="InterPro" id="IPR013806">
    <property type="entry name" value="Kringle-like"/>
</dbReference>
<keyword evidence="2" id="KW-0677">Repeat</keyword>
<dbReference type="Gene3D" id="2.10.10.10">
    <property type="entry name" value="Fibronectin, type II, collagen-binding"/>
    <property type="match status" value="1"/>
</dbReference>
<dbReference type="Proteomes" id="UP000838412">
    <property type="component" value="Chromosome 4"/>
</dbReference>
<organism evidence="8 9">
    <name type="scientific">Branchiostoma lanceolatum</name>
    <name type="common">Common lancelet</name>
    <name type="synonym">Amphioxus lanceolatum</name>
    <dbReference type="NCBI Taxonomy" id="7740"/>
    <lineage>
        <taxon>Eukaryota</taxon>
        <taxon>Metazoa</taxon>
        <taxon>Chordata</taxon>
        <taxon>Cephalochordata</taxon>
        <taxon>Leptocardii</taxon>
        <taxon>Amphioxiformes</taxon>
        <taxon>Branchiostomatidae</taxon>
        <taxon>Branchiostoma</taxon>
    </lineage>
</organism>
<gene>
    <name evidence="8" type="primary">MFGE8</name>
    <name evidence="8" type="ORF">BLAG_LOCUS18507</name>
</gene>
<protein>
    <submittedName>
        <fullName evidence="8">MFGE8 protein</fullName>
    </submittedName>
</protein>
<dbReference type="InterPro" id="IPR000562">
    <property type="entry name" value="FN_type2_dom"/>
</dbReference>
<keyword evidence="3" id="KW-1015">Disulfide bond</keyword>
<keyword evidence="1 5" id="KW-0732">Signal</keyword>
<feature type="domain" description="F5/8 type C" evidence="6">
    <location>
        <begin position="154"/>
        <end position="317"/>
    </location>
</feature>
<dbReference type="SUPFAM" id="SSF49785">
    <property type="entry name" value="Galactose-binding domain-like"/>
    <property type="match status" value="1"/>
</dbReference>
<dbReference type="PROSITE" id="PS01285">
    <property type="entry name" value="FA58C_1"/>
    <property type="match status" value="1"/>
</dbReference>
<dbReference type="SMART" id="SM00059">
    <property type="entry name" value="FN2"/>
    <property type="match status" value="1"/>
</dbReference>
<evidence type="ECO:0000256" key="2">
    <source>
        <dbReference type="ARBA" id="ARBA00022737"/>
    </source>
</evidence>